<reference evidence="3" key="1">
    <citation type="submission" date="2022-03" db="EMBL/GenBank/DDBJ databases">
        <authorList>
            <person name="Martin C."/>
        </authorList>
    </citation>
    <scope>NUCLEOTIDE SEQUENCE</scope>
</reference>
<accession>A0A8S4QDN3</accession>
<comment type="caution">
    <text evidence="3">The sequence shown here is derived from an EMBL/GenBank/DDBJ whole genome shotgun (WGS) entry which is preliminary data.</text>
</comment>
<proteinExistence type="predicted"/>
<dbReference type="PANTHER" id="PTHR21665:SF2">
    <property type="entry name" value="CATION CHANNEL SPERM-ASSOCIATED TARGETING SUBUNIT TAU"/>
    <property type="match status" value="1"/>
</dbReference>
<dbReference type="InterPro" id="IPR048363">
    <property type="entry name" value="CTSRT_C2"/>
</dbReference>
<sequence length="546" mass="61773">MQLFFPPFSFYYVDKQKLFLFKMATEIPTESFHQHSHIGLKSEPVVLEDKHLENIKIGTARPRGILAIHLKQCKLKTAVLETDVFHKRSPHAPPPNPNMYFKIQVGDDIKQTSVIPNMLGKHQHALDELKHFSLKIDTNRRDLSNRILISLVCFEGKQIQRIIAKVELHLYDIVKNLFVAETYGLKRRDKAIGTIDAEFCFAYGRFGYGYSSQLENTQKIPADQIRHSMFYRPKPPTDRCMDDIDVLTCVPIGHPSYINFTQKAEIGNIGLDIQSEQTLRKCFAYEEPVLLMSKIRKGMTKLQRKYCEFDSRQSRLKFLNDLVSHKHSNDMHETVVVPKDKSENGTGARPKTVLINVDDYDAKGRGLDKDTSSAGDDHDEDRMSDLDEVRNVVQLAPGITSRPTNIRSSEYARLKISEQEENDRLERLRAIESAKVEEGTSSSAEEVEIKAPEKVSKLLWIIDAFKPKKRISPSPTESNDPENAAPAVNPFMERLRSKRAAAALAADSTSTDEAIVKSTLLAPPKLLLNPATPEQSGSESDVSNDE</sequence>
<evidence type="ECO:0000259" key="2">
    <source>
        <dbReference type="Pfam" id="PF15729"/>
    </source>
</evidence>
<dbReference type="Pfam" id="PF15729">
    <property type="entry name" value="CTSRT"/>
    <property type="match status" value="1"/>
</dbReference>
<evidence type="ECO:0000256" key="1">
    <source>
        <dbReference type="SAM" id="MobiDB-lite"/>
    </source>
</evidence>
<gene>
    <name evidence="3" type="ORF">OFUS_LOCUS25953</name>
</gene>
<dbReference type="PANTHER" id="PTHR21665">
    <property type="entry name" value="CATION CHANNEL SPERM-ASSOCIATED TARGETING SUBUNIT TAU"/>
    <property type="match status" value="1"/>
</dbReference>
<evidence type="ECO:0000313" key="4">
    <source>
        <dbReference type="Proteomes" id="UP000749559"/>
    </source>
</evidence>
<feature type="compositionally biased region" description="Polar residues" evidence="1">
    <location>
        <begin position="534"/>
        <end position="546"/>
    </location>
</feature>
<keyword evidence="4" id="KW-1185">Reference proteome</keyword>
<feature type="region of interest" description="Disordered" evidence="1">
    <location>
        <begin position="469"/>
        <end position="492"/>
    </location>
</feature>
<feature type="compositionally biased region" description="Low complexity" evidence="1">
    <location>
        <begin position="521"/>
        <end position="533"/>
    </location>
</feature>
<organism evidence="3 4">
    <name type="scientific">Owenia fusiformis</name>
    <name type="common">Polychaete worm</name>
    <dbReference type="NCBI Taxonomy" id="6347"/>
    <lineage>
        <taxon>Eukaryota</taxon>
        <taxon>Metazoa</taxon>
        <taxon>Spiralia</taxon>
        <taxon>Lophotrochozoa</taxon>
        <taxon>Annelida</taxon>
        <taxon>Polychaeta</taxon>
        <taxon>Sedentaria</taxon>
        <taxon>Canalipalpata</taxon>
        <taxon>Sabellida</taxon>
        <taxon>Oweniida</taxon>
        <taxon>Oweniidae</taxon>
        <taxon>Owenia</taxon>
    </lineage>
</organism>
<dbReference type="InterPro" id="IPR031462">
    <property type="entry name" value="CTSRT"/>
</dbReference>
<dbReference type="AlphaFoldDB" id="A0A8S4QDN3"/>
<protein>
    <recommendedName>
        <fullName evidence="2">Cation channel sperm-associated targeting subunit tau C2 domain-containing protein</fullName>
    </recommendedName>
</protein>
<name>A0A8S4QDN3_OWEFU</name>
<dbReference type="OrthoDB" id="2144823at2759"/>
<feature type="domain" description="Cation channel sperm-associated targeting subunit tau C2" evidence="2">
    <location>
        <begin position="64"/>
        <end position="204"/>
    </location>
</feature>
<evidence type="ECO:0000313" key="3">
    <source>
        <dbReference type="EMBL" id="CAH1802252.1"/>
    </source>
</evidence>
<feature type="region of interest" description="Disordered" evidence="1">
    <location>
        <begin position="521"/>
        <end position="546"/>
    </location>
</feature>
<feature type="region of interest" description="Disordered" evidence="1">
    <location>
        <begin position="365"/>
        <end position="384"/>
    </location>
</feature>
<dbReference type="EMBL" id="CAIIXF020000012">
    <property type="protein sequence ID" value="CAH1802252.1"/>
    <property type="molecule type" value="Genomic_DNA"/>
</dbReference>
<dbReference type="Proteomes" id="UP000749559">
    <property type="component" value="Unassembled WGS sequence"/>
</dbReference>